<dbReference type="EMBL" id="FOFS01000003">
    <property type="protein sequence ID" value="SEQ07657.1"/>
    <property type="molecule type" value="Genomic_DNA"/>
</dbReference>
<feature type="active site" description="Proton acceptor; via imino nitrogen" evidence="3">
    <location>
        <position position="2"/>
    </location>
</feature>
<evidence type="ECO:0000256" key="1">
    <source>
        <dbReference type="ARBA" id="ARBA00006723"/>
    </source>
</evidence>
<organism evidence="6 7">
    <name type="scientific">Solimonas aquatica</name>
    <dbReference type="NCBI Taxonomy" id="489703"/>
    <lineage>
        <taxon>Bacteria</taxon>
        <taxon>Pseudomonadati</taxon>
        <taxon>Pseudomonadota</taxon>
        <taxon>Gammaproteobacteria</taxon>
        <taxon>Nevskiales</taxon>
        <taxon>Nevskiaceae</taxon>
        <taxon>Solimonas</taxon>
    </lineage>
</organism>
<feature type="domain" description="4-oxalocrotonate tautomerase-like" evidence="5">
    <location>
        <begin position="2"/>
        <end position="60"/>
    </location>
</feature>
<dbReference type="STRING" id="489703.SAMN04488038_103285"/>
<dbReference type="Gene3D" id="3.30.429.10">
    <property type="entry name" value="Macrophage Migration Inhibitory Factor"/>
    <property type="match status" value="1"/>
</dbReference>
<dbReference type="AlphaFoldDB" id="A0A1H9D2R8"/>
<gene>
    <name evidence="6" type="ORF">SAMN04488038_103285</name>
</gene>
<proteinExistence type="inferred from homology"/>
<evidence type="ECO:0000259" key="5">
    <source>
        <dbReference type="Pfam" id="PF01361"/>
    </source>
</evidence>
<keyword evidence="7" id="KW-1185">Reference proteome</keyword>
<dbReference type="EC" id="5.3.2.-" evidence="4"/>
<evidence type="ECO:0000313" key="7">
    <source>
        <dbReference type="Proteomes" id="UP000199233"/>
    </source>
</evidence>
<evidence type="ECO:0000313" key="6">
    <source>
        <dbReference type="EMBL" id="SEQ07657.1"/>
    </source>
</evidence>
<dbReference type="InterPro" id="IPR018191">
    <property type="entry name" value="4-OT"/>
</dbReference>
<evidence type="ECO:0000256" key="2">
    <source>
        <dbReference type="ARBA" id="ARBA00023235"/>
    </source>
</evidence>
<dbReference type="OrthoDB" id="8098375at2"/>
<evidence type="ECO:0000256" key="3">
    <source>
        <dbReference type="PIRSR" id="PIRSR618191-1"/>
    </source>
</evidence>
<keyword evidence="2 4" id="KW-0413">Isomerase</keyword>
<dbReference type="RefSeq" id="WP_093283148.1">
    <property type="nucleotide sequence ID" value="NZ_FOFS01000003.1"/>
</dbReference>
<accession>A0A1H9D2R8</accession>
<name>A0A1H9D2R8_9GAMM</name>
<dbReference type="PANTHER" id="PTHR35530">
    <property type="entry name" value="TAUTOMERASE-RELATED"/>
    <property type="match status" value="1"/>
</dbReference>
<dbReference type="InterPro" id="IPR014347">
    <property type="entry name" value="Tautomerase/MIF_sf"/>
</dbReference>
<dbReference type="NCBIfam" id="TIGR00013">
    <property type="entry name" value="taut"/>
    <property type="match status" value="1"/>
</dbReference>
<dbReference type="SUPFAM" id="SSF55331">
    <property type="entry name" value="Tautomerase/MIF"/>
    <property type="match status" value="1"/>
</dbReference>
<comment type="similarity">
    <text evidence="1 4">Belongs to the 4-oxalocrotonate tautomerase family.</text>
</comment>
<dbReference type="InterPro" id="IPR004370">
    <property type="entry name" value="4-OT-like_dom"/>
</dbReference>
<dbReference type="Proteomes" id="UP000199233">
    <property type="component" value="Unassembled WGS sequence"/>
</dbReference>
<reference evidence="7" key="1">
    <citation type="submission" date="2016-10" db="EMBL/GenBank/DDBJ databases">
        <authorList>
            <person name="Varghese N."/>
            <person name="Submissions S."/>
        </authorList>
    </citation>
    <scope>NUCLEOTIDE SEQUENCE [LARGE SCALE GENOMIC DNA]</scope>
    <source>
        <strain evidence="7">DSM 25927</strain>
    </source>
</reference>
<dbReference type="Pfam" id="PF01361">
    <property type="entry name" value="Tautomerase"/>
    <property type="match status" value="1"/>
</dbReference>
<dbReference type="PANTHER" id="PTHR35530:SF1">
    <property type="entry name" value="2-HYDROXYMUCONATE TAUTOMERASE"/>
    <property type="match status" value="1"/>
</dbReference>
<sequence>MPIIKVEILEGRSREQKRELAQVLTRETARICACSEASIFVVIDDVKKENWAVGGTLLADKYPD</sequence>
<dbReference type="GO" id="GO:0016853">
    <property type="term" value="F:isomerase activity"/>
    <property type="evidence" value="ECO:0007669"/>
    <property type="project" value="UniProtKB-UniRule"/>
</dbReference>
<evidence type="ECO:0000256" key="4">
    <source>
        <dbReference type="RuleBase" id="RU362032"/>
    </source>
</evidence>
<protein>
    <recommendedName>
        <fullName evidence="4">Tautomerase</fullName>
        <ecNumber evidence="4">5.3.2.-</ecNumber>
    </recommendedName>
</protein>